<protein>
    <submittedName>
        <fullName evidence="2">Polysaccharide pyruvyl transferase family protein WcaK</fullName>
    </submittedName>
</protein>
<dbReference type="STRING" id="188872.SAMN03080602_03181"/>
<evidence type="ECO:0000313" key="2">
    <source>
        <dbReference type="EMBL" id="SMG43629.1"/>
    </source>
</evidence>
<keyword evidence="2" id="KW-0808">Transferase</keyword>
<evidence type="ECO:0000259" key="1">
    <source>
        <dbReference type="Pfam" id="PF04230"/>
    </source>
</evidence>
<dbReference type="InterPro" id="IPR007345">
    <property type="entry name" value="Polysacch_pyruvyl_Trfase"/>
</dbReference>
<reference evidence="3" key="1">
    <citation type="submission" date="2017-04" db="EMBL/GenBank/DDBJ databases">
        <authorList>
            <person name="Varghese N."/>
            <person name="Submissions S."/>
        </authorList>
    </citation>
    <scope>NUCLEOTIDE SEQUENCE [LARGE SCALE GENOMIC DNA]</scope>
    <source>
        <strain evidence="3">DSM 19835</strain>
    </source>
</reference>
<dbReference type="GO" id="GO:0016740">
    <property type="term" value="F:transferase activity"/>
    <property type="evidence" value="ECO:0007669"/>
    <property type="project" value="UniProtKB-KW"/>
</dbReference>
<dbReference type="Pfam" id="PF04230">
    <property type="entry name" value="PS_pyruv_trans"/>
    <property type="match status" value="1"/>
</dbReference>
<evidence type="ECO:0000313" key="3">
    <source>
        <dbReference type="Proteomes" id="UP000193420"/>
    </source>
</evidence>
<dbReference type="PANTHER" id="PTHR36836:SF1">
    <property type="entry name" value="COLANIC ACID BIOSYNTHESIS PROTEIN WCAK"/>
    <property type="match status" value="1"/>
</dbReference>
<keyword evidence="3" id="KW-1185">Reference proteome</keyword>
<accession>A0A1X7KRZ8</accession>
<proteinExistence type="predicted"/>
<dbReference type="Proteomes" id="UP000193420">
    <property type="component" value="Unassembled WGS sequence"/>
</dbReference>
<feature type="domain" description="Polysaccharide pyruvyl transferase" evidence="1">
    <location>
        <begin position="16"/>
        <end position="362"/>
    </location>
</feature>
<organism evidence="2 3">
    <name type="scientific">Arenibacter troitsensis</name>
    <dbReference type="NCBI Taxonomy" id="188872"/>
    <lineage>
        <taxon>Bacteria</taxon>
        <taxon>Pseudomonadati</taxon>
        <taxon>Bacteroidota</taxon>
        <taxon>Flavobacteriia</taxon>
        <taxon>Flavobacteriales</taxon>
        <taxon>Flavobacteriaceae</taxon>
        <taxon>Arenibacter</taxon>
    </lineage>
</organism>
<sequence>MSKKNIVITHGYSDSNKGDLAITQATVDGLKEFYPNARITLLSTFREKDSHFWHHNRKMKTNDIEIIQGILPTPYIGGETSIMVNAIAAIRLCKDYFQLLISKYGIIGKIFGGRQYKAYSLLKCADLVIVKGGQFIFNDKEDLRGNLFLWRTLQPISVAYKLGKPIVVLGQSIGSFASRKSEKYAMKYIALCNQVVVREELSLKLLNKYRLKNITLVPDCAFFIEKKDVHIDLSITKEKEILGVTVVNWTFPENKNPKNAKEKYINNLVLSIEIAFKKFNLFPVFVPQVTVKHHGKSDLDLIYLVQKKLNIKGVNSLVLKDDFNANEMVGVYAKCKMLIGTRLHSCILAANAGTPIIAIRYQGFKTQGVMKMLGFENFVHDINHLKSKELTKNIEAILINDTEIRFQLKRKVKQFREELNEMFRNLGQ</sequence>
<name>A0A1X7KRZ8_9FLAO</name>
<gene>
    <name evidence="2" type="ORF">SAMN03080602_03181</name>
</gene>
<dbReference type="OrthoDB" id="3199616at2"/>
<dbReference type="PANTHER" id="PTHR36836">
    <property type="entry name" value="COLANIC ACID BIOSYNTHESIS PROTEIN WCAK"/>
    <property type="match status" value="1"/>
</dbReference>
<dbReference type="RefSeq" id="WP_085499930.1">
    <property type="nucleotide sequence ID" value="NZ_FXAO01000007.1"/>
</dbReference>
<dbReference type="AlphaFoldDB" id="A0A1X7KRZ8"/>
<dbReference type="EMBL" id="FXAO01000007">
    <property type="protein sequence ID" value="SMG43629.1"/>
    <property type="molecule type" value="Genomic_DNA"/>
</dbReference>